<feature type="binding site" evidence="7">
    <location>
        <begin position="9"/>
        <end position="12"/>
    </location>
    <ligand>
        <name>NADP(+)</name>
        <dbReference type="ChEBI" id="CHEBI:58349"/>
    </ligand>
</feature>
<feature type="binding site" evidence="7">
    <location>
        <position position="317"/>
    </location>
    <ligand>
        <name>NADP(+)</name>
        <dbReference type="ChEBI" id="CHEBI:58349"/>
    </ligand>
</feature>
<dbReference type="InterPro" id="IPR000534">
    <property type="entry name" value="Semialdehyde_DH_NAD-bd"/>
</dbReference>
<feature type="binding site" evidence="7">
    <location>
        <begin position="33"/>
        <end position="35"/>
    </location>
    <ligand>
        <name>NADP(+)</name>
        <dbReference type="ChEBI" id="CHEBI:58349"/>
    </ligand>
</feature>
<dbReference type="InterPro" id="IPR037535">
    <property type="entry name" value="LysY"/>
</dbReference>
<keyword evidence="6 7" id="KW-0457">Lysine biosynthesis</keyword>
<keyword evidence="4 7" id="KW-0521">NADP</keyword>
<evidence type="ECO:0000313" key="10">
    <source>
        <dbReference type="Proteomes" id="UP000037210"/>
    </source>
</evidence>
<dbReference type="EC" id="1.2.1.103" evidence="7"/>
<evidence type="ECO:0000256" key="7">
    <source>
        <dbReference type="HAMAP-Rule" id="MF_02083"/>
    </source>
</evidence>
<comment type="catalytic activity">
    <reaction evidence="7">
        <text>[amino-group carrier protein]-C-terminal-N-(1-carboxy-5-oxopentan-1-yl)-L-glutamine + phosphate + NADP(+) = [amino-group carrier protein]-C-terminal-N-(1-carboxy-5-phosphooxy-5-oxopentan-1-yl)-L-glutamine + NADPH + H(+)</text>
        <dbReference type="Rhea" id="RHEA:41948"/>
        <dbReference type="Rhea" id="RHEA-COMP:9712"/>
        <dbReference type="Rhea" id="RHEA-COMP:9714"/>
        <dbReference type="ChEBI" id="CHEBI:15378"/>
        <dbReference type="ChEBI" id="CHEBI:43474"/>
        <dbReference type="ChEBI" id="CHEBI:57783"/>
        <dbReference type="ChEBI" id="CHEBI:58349"/>
        <dbReference type="ChEBI" id="CHEBI:78499"/>
        <dbReference type="ChEBI" id="CHEBI:78501"/>
        <dbReference type="EC" id="1.2.1.103"/>
    </reaction>
</comment>
<dbReference type="HAMAP" id="MF_02083">
    <property type="entry name" value="LysY"/>
    <property type="match status" value="1"/>
</dbReference>
<dbReference type="SUPFAM" id="SSF55347">
    <property type="entry name" value="Glyceraldehyde-3-phosphate dehydrogenase-like, C-terminal domain"/>
    <property type="match status" value="1"/>
</dbReference>
<evidence type="ECO:0000256" key="2">
    <source>
        <dbReference type="ARBA" id="ARBA00022571"/>
    </source>
</evidence>
<dbReference type="CDD" id="cd23939">
    <property type="entry name" value="AGPR_1_C_LysY"/>
    <property type="match status" value="1"/>
</dbReference>
<keyword evidence="3 7" id="KW-0028">Amino-acid biosynthesis</keyword>
<dbReference type="GO" id="GO:0043870">
    <property type="term" value="F:N-acetyl-gamma-aminoadipyl-phosphate reductase activity"/>
    <property type="evidence" value="ECO:0007669"/>
    <property type="project" value="RHEA"/>
</dbReference>
<reference evidence="9 10" key="1">
    <citation type="submission" date="2015-06" db="EMBL/GenBank/DDBJ databases">
        <title>New insights into the roles of widespread benthic archaea in carbon and nitrogen cycling.</title>
        <authorList>
            <person name="Lazar C.S."/>
            <person name="Baker B.J."/>
            <person name="Seitz K.W."/>
            <person name="Hyde A.S."/>
            <person name="Dick G.J."/>
            <person name="Hinrichs K.-U."/>
            <person name="Teske A.P."/>
        </authorList>
    </citation>
    <scope>NUCLEOTIDE SEQUENCE [LARGE SCALE GENOMIC DNA]</scope>
    <source>
        <strain evidence="9">DG-45</strain>
    </source>
</reference>
<comment type="pathway">
    <text evidence="7">Amino-acid biosynthesis; L-arginine biosynthesis.</text>
</comment>
<evidence type="ECO:0000256" key="1">
    <source>
        <dbReference type="ARBA" id="ARBA00022490"/>
    </source>
</evidence>
<comment type="function">
    <text evidence="7">Involved in both the arginine and lysine biosynthetic pathways.</text>
</comment>
<evidence type="ECO:0000256" key="3">
    <source>
        <dbReference type="ARBA" id="ARBA00022605"/>
    </source>
</evidence>
<evidence type="ECO:0000256" key="6">
    <source>
        <dbReference type="ARBA" id="ARBA00023154"/>
    </source>
</evidence>
<dbReference type="GO" id="GO:0051287">
    <property type="term" value="F:NAD binding"/>
    <property type="evidence" value="ECO:0007669"/>
    <property type="project" value="InterPro"/>
</dbReference>
<dbReference type="EMBL" id="LFWZ01000070">
    <property type="protein sequence ID" value="KON29258.1"/>
    <property type="molecule type" value="Genomic_DNA"/>
</dbReference>
<dbReference type="Proteomes" id="UP000037210">
    <property type="component" value="Unassembled WGS sequence"/>
</dbReference>
<comment type="pathway">
    <text evidence="7">Amino-acid biosynthesis; L-lysine biosynthesis via AAA pathway; L-lysine from L-alpha-aminoadipate (Thermus route): step 3/5.</text>
</comment>
<keyword evidence="1 7" id="KW-0963">Cytoplasm</keyword>
<comment type="subcellular location">
    <subcellularLocation>
        <location evidence="7">Cytoplasm</location>
    </subcellularLocation>
</comment>
<comment type="caution">
    <text evidence="9">The sequence shown here is derived from an EMBL/GenBank/DDBJ whole genome shotgun (WGS) entry which is preliminary data.</text>
</comment>
<dbReference type="EC" id="1.2.1.106" evidence="7"/>
<dbReference type="UniPathway" id="UPA00068"/>
<evidence type="ECO:0000256" key="4">
    <source>
        <dbReference type="ARBA" id="ARBA00022857"/>
    </source>
</evidence>
<dbReference type="CDD" id="cd17895">
    <property type="entry name" value="AGPR_1_N"/>
    <property type="match status" value="1"/>
</dbReference>
<feature type="domain" description="Semialdehyde dehydrogenase NAD-binding" evidence="8">
    <location>
        <begin position="2"/>
        <end position="141"/>
    </location>
</feature>
<dbReference type="GO" id="GO:0019878">
    <property type="term" value="P:lysine biosynthetic process via aminoadipic acid"/>
    <property type="evidence" value="ECO:0007669"/>
    <property type="project" value="UniProtKB-UniRule"/>
</dbReference>
<protein>
    <recommendedName>
        <fullName evidence="7">Putative [LysW]-L-2-aminoadipate/[LysW]-L-glutamate phosphate reductase</fullName>
        <ecNumber evidence="7">1.2.1.103</ecNumber>
        <ecNumber evidence="7">1.2.1.106</ecNumber>
    </recommendedName>
</protein>
<comment type="similarity">
    <text evidence="7">Belongs to the NAGSA dehydrogenase family. Type 1 subfamily. LysY sub-subfamily.</text>
</comment>
<dbReference type="PATRIC" id="fig|1685127.3.peg.333"/>
<dbReference type="GO" id="GO:0003942">
    <property type="term" value="F:N-acetyl-gamma-glutamyl-phosphate reductase activity"/>
    <property type="evidence" value="ECO:0007669"/>
    <property type="project" value="InterPro"/>
</dbReference>
<dbReference type="Pfam" id="PF01118">
    <property type="entry name" value="Semialdhyde_dh"/>
    <property type="match status" value="1"/>
</dbReference>
<organism evidence="9 10">
    <name type="scientific">miscellaneous Crenarchaeota group-15 archaeon DG-45</name>
    <dbReference type="NCBI Taxonomy" id="1685127"/>
    <lineage>
        <taxon>Archaea</taxon>
        <taxon>Candidatus Bathyarchaeota</taxon>
        <taxon>MCG-15</taxon>
    </lineage>
</organism>
<name>A0A0M0BL11_9ARCH</name>
<dbReference type="AlphaFoldDB" id="A0A0M0BL11"/>
<sequence length="348" mass="37854">MRIGIIGGSGYAGGELLRLLIPHPEVEIALVTSRRFAGEHVYMIHPNLRGRTALRFAPLNPSELAEGCDLVFSAAPHGSSMGLAPALLEQGVKVIDVSADFRLRDPDDYPRWYGWKHSRPELLGRAVPGIPELHRDEIGKADLVACPGCMAVSSILALAPAVKAGFIDTERIVIDVKIGSSGGGSEPTLASHHPERFGGVRPYQVVGHRHTAEIEQELGSIRGGEVKVAFTPHAVNAARGILATCHVWLTRQVEERDVWKAYRGMYDGEPFIRIVKYRKGLYQLPDPKVVLGTNFCDIGFEMDGHVERLVVLSAIDNIVKGAAGQAVQCFNVMLGLDERTGLDLIGIH</sequence>
<dbReference type="SUPFAM" id="SSF51735">
    <property type="entry name" value="NAD(P)-binding Rossmann-fold domains"/>
    <property type="match status" value="1"/>
</dbReference>
<dbReference type="NCBIfam" id="TIGR01850">
    <property type="entry name" value="argC"/>
    <property type="match status" value="1"/>
</dbReference>
<dbReference type="Gene3D" id="3.40.50.720">
    <property type="entry name" value="NAD(P)-binding Rossmann-like Domain"/>
    <property type="match status" value="1"/>
</dbReference>
<evidence type="ECO:0000256" key="5">
    <source>
        <dbReference type="ARBA" id="ARBA00023002"/>
    </source>
</evidence>
<keyword evidence="5 7" id="KW-0560">Oxidoreductase</keyword>
<dbReference type="GO" id="GO:0070401">
    <property type="term" value="F:NADP+ binding"/>
    <property type="evidence" value="ECO:0007669"/>
    <property type="project" value="InterPro"/>
</dbReference>
<dbReference type="UniPathway" id="UPA00033">
    <property type="reaction ID" value="UER00037"/>
</dbReference>
<gene>
    <name evidence="7" type="primary">lysY</name>
    <name evidence="9" type="ORF">AC482_06915</name>
</gene>
<dbReference type="GO" id="GO:0005737">
    <property type="term" value="C:cytoplasm"/>
    <property type="evidence" value="ECO:0007669"/>
    <property type="project" value="UniProtKB-SubCell"/>
</dbReference>
<dbReference type="InterPro" id="IPR058924">
    <property type="entry name" value="AGPR_dimerisation_dom"/>
</dbReference>
<dbReference type="InterPro" id="IPR050085">
    <property type="entry name" value="AGPR"/>
</dbReference>
<proteinExistence type="inferred from homology"/>
<evidence type="ECO:0000313" key="9">
    <source>
        <dbReference type="EMBL" id="KON29258.1"/>
    </source>
</evidence>
<dbReference type="Pfam" id="PF22698">
    <property type="entry name" value="Semialdhyde_dhC_1"/>
    <property type="match status" value="1"/>
</dbReference>
<dbReference type="PANTHER" id="PTHR32338">
    <property type="entry name" value="N-ACETYL-GAMMA-GLUTAMYL-PHOSPHATE REDUCTASE, CHLOROPLASTIC-RELATED-RELATED"/>
    <property type="match status" value="1"/>
</dbReference>
<dbReference type="SMART" id="SM00859">
    <property type="entry name" value="Semialdhyde_dh"/>
    <property type="match status" value="1"/>
</dbReference>
<dbReference type="Gene3D" id="3.30.360.10">
    <property type="entry name" value="Dihydrodipicolinate Reductase, domain 2"/>
    <property type="match status" value="1"/>
</dbReference>
<dbReference type="InterPro" id="IPR036291">
    <property type="entry name" value="NAD(P)-bd_dom_sf"/>
</dbReference>
<dbReference type="PANTHER" id="PTHR32338:SF11">
    <property type="entry name" value="[LYSW]-L-2-AMINOADIPATE_[LYSW]-L-GLUTAMATE PHOSPHATE REDUCTASE-RELATED"/>
    <property type="match status" value="1"/>
</dbReference>
<keyword evidence="2 7" id="KW-0055">Arginine biosynthesis</keyword>
<accession>A0A0M0BL11</accession>
<dbReference type="GO" id="GO:0042450">
    <property type="term" value="P:L-arginine biosynthetic process via ornithine"/>
    <property type="evidence" value="ECO:0007669"/>
    <property type="project" value="UniProtKB-UniRule"/>
</dbReference>
<comment type="catalytic activity">
    <reaction evidence="7">
        <text>[amino-group carrier protein]-C-terminal-gamma-(L-glutamyl-5-semialdehyde)-L-glutamate + phosphate + NADP(+) = [amino-group carrier protein]-C-terminal-gamma-(5-phospho-L-glutamyl)-L-glutamate + NADPH + H(+)</text>
        <dbReference type="Rhea" id="RHEA:52668"/>
        <dbReference type="Rhea" id="RHEA-COMP:13313"/>
        <dbReference type="Rhea" id="RHEA-COMP:13327"/>
        <dbReference type="ChEBI" id="CHEBI:15378"/>
        <dbReference type="ChEBI" id="CHEBI:43474"/>
        <dbReference type="ChEBI" id="CHEBI:57783"/>
        <dbReference type="ChEBI" id="CHEBI:58349"/>
        <dbReference type="ChEBI" id="CHEBI:136717"/>
        <dbReference type="ChEBI" id="CHEBI:136761"/>
        <dbReference type="EC" id="1.2.1.106"/>
    </reaction>
</comment>
<feature type="active site" evidence="7">
    <location>
        <position position="149"/>
    </location>
</feature>
<dbReference type="InterPro" id="IPR000706">
    <property type="entry name" value="AGPR_type-1"/>
</dbReference>
<dbReference type="HAMAP" id="MF_00150">
    <property type="entry name" value="ArgC_type1"/>
    <property type="match status" value="1"/>
</dbReference>
<evidence type="ECO:0000259" key="8">
    <source>
        <dbReference type="SMART" id="SM00859"/>
    </source>
</evidence>